<evidence type="ECO:0000256" key="1">
    <source>
        <dbReference type="SAM" id="MobiDB-lite"/>
    </source>
</evidence>
<evidence type="ECO:0000313" key="3">
    <source>
        <dbReference type="Proteomes" id="UP000748756"/>
    </source>
</evidence>
<comment type="caution">
    <text evidence="2">The sequence shown here is derived from an EMBL/GenBank/DDBJ whole genome shotgun (WGS) entry which is preliminary data.</text>
</comment>
<keyword evidence="3" id="KW-1185">Reference proteome</keyword>
<dbReference type="Proteomes" id="UP000748756">
    <property type="component" value="Unassembled WGS sequence"/>
</dbReference>
<dbReference type="AlphaFoldDB" id="A0A9P5RYD0"/>
<reference evidence="2" key="1">
    <citation type="journal article" date="2020" name="Fungal Divers.">
        <title>Resolving the Mortierellaceae phylogeny through synthesis of multi-gene phylogenetics and phylogenomics.</title>
        <authorList>
            <person name="Vandepol N."/>
            <person name="Liber J."/>
            <person name="Desiro A."/>
            <person name="Na H."/>
            <person name="Kennedy M."/>
            <person name="Barry K."/>
            <person name="Grigoriev I.V."/>
            <person name="Miller A.N."/>
            <person name="O'Donnell K."/>
            <person name="Stajich J.E."/>
            <person name="Bonito G."/>
        </authorList>
    </citation>
    <scope>NUCLEOTIDE SEQUENCE</scope>
    <source>
        <strain evidence="2">NRRL 6426</strain>
    </source>
</reference>
<dbReference type="EMBL" id="JAAAUQ010000599">
    <property type="protein sequence ID" value="KAF9148896.1"/>
    <property type="molecule type" value="Genomic_DNA"/>
</dbReference>
<sequence length="111" mass="12509">MLSSRLQPPHAAAQATKGHLREVESPNEDEDEDDWIALPHGPKRERKSERRGRNYVDDVESGEDVNEVEGEADESGEDANADEDADEYVNENGKQTYGTLPYRRGPTRTRV</sequence>
<organism evidence="2 3">
    <name type="scientific">Linnemannia schmuckeri</name>
    <dbReference type="NCBI Taxonomy" id="64567"/>
    <lineage>
        <taxon>Eukaryota</taxon>
        <taxon>Fungi</taxon>
        <taxon>Fungi incertae sedis</taxon>
        <taxon>Mucoromycota</taxon>
        <taxon>Mortierellomycotina</taxon>
        <taxon>Mortierellomycetes</taxon>
        <taxon>Mortierellales</taxon>
        <taxon>Mortierellaceae</taxon>
        <taxon>Linnemannia</taxon>
    </lineage>
</organism>
<protein>
    <submittedName>
        <fullName evidence="2">Uncharacterized protein</fullName>
    </submittedName>
</protein>
<gene>
    <name evidence="2" type="ORF">BG015_009325</name>
</gene>
<name>A0A9P5RYD0_9FUNG</name>
<accession>A0A9P5RYD0</accession>
<proteinExistence type="predicted"/>
<feature type="compositionally biased region" description="Acidic residues" evidence="1">
    <location>
        <begin position="57"/>
        <end position="89"/>
    </location>
</feature>
<evidence type="ECO:0000313" key="2">
    <source>
        <dbReference type="EMBL" id="KAF9148896.1"/>
    </source>
</evidence>
<feature type="compositionally biased region" description="Basic and acidic residues" evidence="1">
    <location>
        <begin position="46"/>
        <end position="56"/>
    </location>
</feature>
<feature type="region of interest" description="Disordered" evidence="1">
    <location>
        <begin position="1"/>
        <end position="111"/>
    </location>
</feature>
<feature type="compositionally biased region" description="Acidic residues" evidence="1">
    <location>
        <begin position="25"/>
        <end position="35"/>
    </location>
</feature>